<evidence type="ECO:0000313" key="1">
    <source>
        <dbReference type="EMBL" id="KAI4382319.1"/>
    </source>
</evidence>
<accession>A0ACB9RTT6</accession>
<dbReference type="Proteomes" id="UP001057402">
    <property type="component" value="Chromosome 3"/>
</dbReference>
<protein>
    <submittedName>
        <fullName evidence="1">Uncharacterized protein</fullName>
    </submittedName>
</protein>
<comment type="caution">
    <text evidence="1">The sequence shown here is derived from an EMBL/GenBank/DDBJ whole genome shotgun (WGS) entry which is preliminary data.</text>
</comment>
<sequence>MYVTTDTEGKREDAAAAKREKNSKGTVRSPFRLLKLQITVFLPEPHHRAIFFSKALLGILTCSSPFERVRDELAFPLSC</sequence>
<keyword evidence="2" id="KW-1185">Reference proteome</keyword>
<name>A0ACB9RTT6_9MYRT</name>
<dbReference type="EMBL" id="CM042882">
    <property type="protein sequence ID" value="KAI4382319.1"/>
    <property type="molecule type" value="Genomic_DNA"/>
</dbReference>
<proteinExistence type="predicted"/>
<organism evidence="1 2">
    <name type="scientific">Melastoma candidum</name>
    <dbReference type="NCBI Taxonomy" id="119954"/>
    <lineage>
        <taxon>Eukaryota</taxon>
        <taxon>Viridiplantae</taxon>
        <taxon>Streptophyta</taxon>
        <taxon>Embryophyta</taxon>
        <taxon>Tracheophyta</taxon>
        <taxon>Spermatophyta</taxon>
        <taxon>Magnoliopsida</taxon>
        <taxon>eudicotyledons</taxon>
        <taxon>Gunneridae</taxon>
        <taxon>Pentapetalae</taxon>
        <taxon>rosids</taxon>
        <taxon>malvids</taxon>
        <taxon>Myrtales</taxon>
        <taxon>Melastomataceae</taxon>
        <taxon>Melastomatoideae</taxon>
        <taxon>Melastomateae</taxon>
        <taxon>Melastoma</taxon>
    </lineage>
</organism>
<reference evidence="2" key="1">
    <citation type="journal article" date="2023" name="Front. Plant Sci.">
        <title>Chromosomal-level genome assembly of Melastoma candidum provides insights into trichome evolution.</title>
        <authorList>
            <person name="Zhong Y."/>
            <person name="Wu W."/>
            <person name="Sun C."/>
            <person name="Zou P."/>
            <person name="Liu Y."/>
            <person name="Dai S."/>
            <person name="Zhou R."/>
        </authorList>
    </citation>
    <scope>NUCLEOTIDE SEQUENCE [LARGE SCALE GENOMIC DNA]</scope>
</reference>
<gene>
    <name evidence="1" type="ORF">MLD38_008297</name>
</gene>
<evidence type="ECO:0000313" key="2">
    <source>
        <dbReference type="Proteomes" id="UP001057402"/>
    </source>
</evidence>